<comment type="similarity">
    <text evidence="1">Belongs to the bystin family.</text>
</comment>
<evidence type="ECO:0000256" key="1">
    <source>
        <dbReference type="ARBA" id="ARBA00007114"/>
    </source>
</evidence>
<accession>A0A146KAF7</accession>
<dbReference type="AlphaFoldDB" id="A0A146KAF7"/>
<dbReference type="Gene3D" id="1.25.40.480">
    <property type="match status" value="1"/>
</dbReference>
<evidence type="ECO:0000313" key="2">
    <source>
        <dbReference type="EMBL" id="JAP93278.1"/>
    </source>
</evidence>
<proteinExistence type="inferred from homology"/>
<gene>
    <name evidence="2" type="ORF">TPC1_14501</name>
</gene>
<dbReference type="PANTHER" id="PTHR12821">
    <property type="entry name" value="BYSTIN"/>
    <property type="match status" value="1"/>
</dbReference>
<dbReference type="GO" id="GO:0030515">
    <property type="term" value="F:snoRNA binding"/>
    <property type="evidence" value="ECO:0007669"/>
    <property type="project" value="TreeGrafter"/>
</dbReference>
<name>A0A146KAF7_9EUKA</name>
<reference evidence="2" key="1">
    <citation type="submission" date="2015-07" db="EMBL/GenBank/DDBJ databases">
        <title>Adaptation to a free-living lifestyle via gene acquisitions in the diplomonad Trepomonas sp. PC1.</title>
        <authorList>
            <person name="Xu F."/>
            <person name="Jerlstrom-Hultqvist J."/>
            <person name="Kolisko M."/>
            <person name="Simpson A.G.B."/>
            <person name="Roger A.J."/>
            <person name="Svard S.G."/>
            <person name="Andersson J.O."/>
        </authorList>
    </citation>
    <scope>NUCLEOTIDE SEQUENCE</scope>
    <source>
        <strain evidence="2">PC1</strain>
    </source>
</reference>
<dbReference type="GO" id="GO:0005730">
    <property type="term" value="C:nucleolus"/>
    <property type="evidence" value="ECO:0007669"/>
    <property type="project" value="TreeGrafter"/>
</dbReference>
<dbReference type="GO" id="GO:0030688">
    <property type="term" value="C:preribosome, small subunit precursor"/>
    <property type="evidence" value="ECO:0007669"/>
    <property type="project" value="TreeGrafter"/>
</dbReference>
<dbReference type="PANTHER" id="PTHR12821:SF0">
    <property type="entry name" value="BYSTIN"/>
    <property type="match status" value="1"/>
</dbReference>
<protein>
    <submittedName>
        <fullName evidence="2">Bystin</fullName>
    </submittedName>
</protein>
<dbReference type="GO" id="GO:0006364">
    <property type="term" value="P:rRNA processing"/>
    <property type="evidence" value="ECO:0007669"/>
    <property type="project" value="TreeGrafter"/>
</dbReference>
<sequence>KPLKLQHKKSLATQINGVSLKKKKIDVPEEVIEKVILNDLDEIVRLDGEKLEKLSTSLARNTNTSGKIQLKKLQSKNVFVAEDDKQDELLNLFDEVQPLTANEEFIVEKLKNPQNEEDQMENLYLIYKQLQPILKQYRSGPLPKLLKCVPTSPIWYQILEQTGFTTWSPQCTFQMTRLFIASLPEDQSLIYLQNILLPMCYEDILAHKKLNIHLFNSLIKSKYRVYAFFKAVVLDSIQQNRSANFIKVVNAVLLKCHFPKPAVVSVILQMLKLSENNALFAVLGTMLSKQMSLPEDLLSEICEFIGKSSQQQQTLVWHEMVLRFCQKYAVGLKGEEQIMLLEAAQRCWHGGISEEIVRVIKFAGQQGGQGSVEKFSAAAVVI</sequence>
<dbReference type="Pfam" id="PF05291">
    <property type="entry name" value="Bystin"/>
    <property type="match status" value="1"/>
</dbReference>
<organism evidence="2">
    <name type="scientific">Trepomonas sp. PC1</name>
    <dbReference type="NCBI Taxonomy" id="1076344"/>
    <lineage>
        <taxon>Eukaryota</taxon>
        <taxon>Metamonada</taxon>
        <taxon>Diplomonadida</taxon>
        <taxon>Hexamitidae</taxon>
        <taxon>Hexamitinae</taxon>
        <taxon>Trepomonas</taxon>
    </lineage>
</organism>
<dbReference type="GO" id="GO:0005737">
    <property type="term" value="C:cytoplasm"/>
    <property type="evidence" value="ECO:0007669"/>
    <property type="project" value="TreeGrafter"/>
</dbReference>
<dbReference type="EMBL" id="GDID01003328">
    <property type="protein sequence ID" value="JAP93278.1"/>
    <property type="molecule type" value="Transcribed_RNA"/>
</dbReference>
<feature type="non-terminal residue" evidence="2">
    <location>
        <position position="1"/>
    </location>
</feature>
<dbReference type="InterPro" id="IPR007955">
    <property type="entry name" value="Bystin"/>
</dbReference>